<proteinExistence type="predicted"/>
<evidence type="ECO:0000313" key="1">
    <source>
        <dbReference type="EMBL" id="MEA5365565.1"/>
    </source>
</evidence>
<reference evidence="1 2" key="1">
    <citation type="submission" date="2023-12" db="EMBL/GenBank/DDBJ databases">
        <title>Amycolatopsis sp. V23-08.</title>
        <authorList>
            <person name="Somphong A."/>
        </authorList>
    </citation>
    <scope>NUCLEOTIDE SEQUENCE [LARGE SCALE GENOMIC DNA]</scope>
    <source>
        <strain evidence="1 2">V23-08</strain>
    </source>
</reference>
<keyword evidence="2" id="KW-1185">Reference proteome</keyword>
<dbReference type="RefSeq" id="WP_323334185.1">
    <property type="nucleotide sequence ID" value="NZ_JAYFSI010000012.1"/>
</dbReference>
<evidence type="ECO:0000313" key="2">
    <source>
        <dbReference type="Proteomes" id="UP001304298"/>
    </source>
</evidence>
<name>A0ABU5RH19_9PSEU</name>
<protein>
    <submittedName>
        <fullName evidence="1">Uncharacterized protein</fullName>
    </submittedName>
</protein>
<dbReference type="Proteomes" id="UP001304298">
    <property type="component" value="Unassembled WGS sequence"/>
</dbReference>
<dbReference type="EMBL" id="JAYFSI010000012">
    <property type="protein sequence ID" value="MEA5365565.1"/>
    <property type="molecule type" value="Genomic_DNA"/>
</dbReference>
<organism evidence="1 2">
    <name type="scientific">Amycolatopsis heterodermiae</name>
    <dbReference type="NCBI Taxonomy" id="3110235"/>
    <lineage>
        <taxon>Bacteria</taxon>
        <taxon>Bacillati</taxon>
        <taxon>Actinomycetota</taxon>
        <taxon>Actinomycetes</taxon>
        <taxon>Pseudonocardiales</taxon>
        <taxon>Pseudonocardiaceae</taxon>
        <taxon>Amycolatopsis</taxon>
    </lineage>
</organism>
<sequence length="136" mass="14676">MAAVGRNGWSEGFREGFSSGLQSGEGRIAQLEARVRELEQATTGRIDRITGDQVVEVGRYAYRWAGSPPLKIGDRVLLPKSWLSDLRGDTGLQEGVVTALESAYQGELKAIVRKIADAESPGIVVDPALGEHHCTD</sequence>
<gene>
    <name evidence="1" type="ORF">VA596_38985</name>
</gene>
<comment type="caution">
    <text evidence="1">The sequence shown here is derived from an EMBL/GenBank/DDBJ whole genome shotgun (WGS) entry which is preliminary data.</text>
</comment>
<accession>A0ABU5RH19</accession>